<sequence length="254" mass="28032">MLFTNSAAILALVGLTAAAPAKQEPRMLFHDDVILPRADGGFDVMKDWEWTDVERRLEKQMRARAEEEKRRSLAGETIPIGANVGENEIDLSRRCDEINEMQVLTDTEFTNWDVAMSPVIGATGGQATVAVTKGYSITNSITVGGGADWTVEKDLFKVSMSIDYSHSWTTSDSQTFTYFIVPGQYGVVVSNPLTRRITGNFVKGCTDTPTYEAFTSDSYSDQTYSDMTWVEGPIRLCNSTTYPVPFCTGTGTHD</sequence>
<organism evidence="2 3">
    <name type="scientific">Diaporthe eres</name>
    <name type="common">Phomopsis oblonga</name>
    <dbReference type="NCBI Taxonomy" id="83184"/>
    <lineage>
        <taxon>Eukaryota</taxon>
        <taxon>Fungi</taxon>
        <taxon>Dikarya</taxon>
        <taxon>Ascomycota</taxon>
        <taxon>Pezizomycotina</taxon>
        <taxon>Sordariomycetes</taxon>
        <taxon>Sordariomycetidae</taxon>
        <taxon>Diaporthales</taxon>
        <taxon>Diaporthaceae</taxon>
        <taxon>Diaporthe</taxon>
        <taxon>Diaporthe eres species complex</taxon>
    </lineage>
</organism>
<dbReference type="Proteomes" id="UP001430848">
    <property type="component" value="Unassembled WGS sequence"/>
</dbReference>
<reference evidence="2 3" key="1">
    <citation type="submission" date="2024-02" db="EMBL/GenBank/DDBJ databases">
        <title>De novo assembly and annotation of 12 fungi associated with fruit tree decline syndrome in Ontario, Canada.</title>
        <authorList>
            <person name="Sulman M."/>
            <person name="Ellouze W."/>
            <person name="Ilyukhin E."/>
        </authorList>
    </citation>
    <scope>NUCLEOTIDE SEQUENCE [LARGE SCALE GENOMIC DNA]</scope>
    <source>
        <strain evidence="2 3">M169</strain>
    </source>
</reference>
<protein>
    <recommendedName>
        <fullName evidence="4">Celp0028 effector like protein</fullName>
    </recommendedName>
</protein>
<gene>
    <name evidence="2" type="ORF">SLS63_011240</name>
</gene>
<comment type="caution">
    <text evidence="2">The sequence shown here is derived from an EMBL/GenBank/DDBJ whole genome shotgun (WGS) entry which is preliminary data.</text>
</comment>
<proteinExistence type="predicted"/>
<feature type="signal peptide" evidence="1">
    <location>
        <begin position="1"/>
        <end position="18"/>
    </location>
</feature>
<dbReference type="EMBL" id="JAKNSF020000103">
    <property type="protein sequence ID" value="KAK7715901.1"/>
    <property type="molecule type" value="Genomic_DNA"/>
</dbReference>
<evidence type="ECO:0000313" key="2">
    <source>
        <dbReference type="EMBL" id="KAK7715901.1"/>
    </source>
</evidence>
<keyword evidence="1" id="KW-0732">Signal</keyword>
<name>A0ABR1NUQ8_DIAER</name>
<evidence type="ECO:0000256" key="1">
    <source>
        <dbReference type="SAM" id="SignalP"/>
    </source>
</evidence>
<evidence type="ECO:0008006" key="4">
    <source>
        <dbReference type="Google" id="ProtNLM"/>
    </source>
</evidence>
<feature type="chain" id="PRO_5046184340" description="Celp0028 effector like protein" evidence="1">
    <location>
        <begin position="19"/>
        <end position="254"/>
    </location>
</feature>
<keyword evidence="3" id="KW-1185">Reference proteome</keyword>
<accession>A0ABR1NUQ8</accession>
<evidence type="ECO:0000313" key="3">
    <source>
        <dbReference type="Proteomes" id="UP001430848"/>
    </source>
</evidence>